<keyword evidence="2" id="KW-0560">Oxidoreductase</keyword>
<keyword evidence="1" id="KW-0479">Metal-binding</keyword>
<organism evidence="4">
    <name type="scientific">marine metagenome</name>
    <dbReference type="NCBI Taxonomy" id="408172"/>
    <lineage>
        <taxon>unclassified sequences</taxon>
        <taxon>metagenomes</taxon>
        <taxon>ecological metagenomes</taxon>
    </lineage>
</organism>
<accession>A0A382FPF2</accession>
<sequence length="261" mass="27749">MVLTPGEPAGVGPDLILHLSQQNWPIELVVVADPHLLADRAKQLNISVALKTYDAAAESRPSSAGQLIVEPLAIPNPAKAGTLDPGNAPYVIDTLRRACVGCQTNEFAAMITGPVHKSVINQAGVEFTGHTEWLAQQTGIDRPVMMLVAEDMRVALATTHIPLADVPTRIRPELIESVCQILHQGLEQQFGISNPRIAVLGLNPHAGEGGLLGSEDDALISPALERLRESGMEIVGPIAADTAFVPKRLRGFAAILGMCHD</sequence>
<keyword evidence="3" id="KW-0520">NAD</keyword>
<dbReference type="GO" id="GO:0008615">
    <property type="term" value="P:pyridoxine biosynthetic process"/>
    <property type="evidence" value="ECO:0007669"/>
    <property type="project" value="TreeGrafter"/>
</dbReference>
<dbReference type="InterPro" id="IPR005255">
    <property type="entry name" value="PdxA_fam"/>
</dbReference>
<protein>
    <recommendedName>
        <fullName evidence="5">4-hydroxythreonine-4-phosphate dehydrogenase</fullName>
    </recommendedName>
</protein>
<dbReference type="GO" id="GO:0046872">
    <property type="term" value="F:metal ion binding"/>
    <property type="evidence" value="ECO:0007669"/>
    <property type="project" value="UniProtKB-KW"/>
</dbReference>
<feature type="non-terminal residue" evidence="4">
    <location>
        <position position="261"/>
    </location>
</feature>
<dbReference type="NCBIfam" id="TIGR00557">
    <property type="entry name" value="pdxA"/>
    <property type="match status" value="1"/>
</dbReference>
<evidence type="ECO:0000256" key="1">
    <source>
        <dbReference type="ARBA" id="ARBA00022723"/>
    </source>
</evidence>
<dbReference type="GO" id="GO:0051287">
    <property type="term" value="F:NAD binding"/>
    <property type="evidence" value="ECO:0007669"/>
    <property type="project" value="InterPro"/>
</dbReference>
<proteinExistence type="predicted"/>
<dbReference type="PANTHER" id="PTHR30004">
    <property type="entry name" value="4-HYDROXYTHREONINE-4-PHOSPHATE DEHYDROGENASE"/>
    <property type="match status" value="1"/>
</dbReference>
<dbReference type="GO" id="GO:0050570">
    <property type="term" value="F:4-hydroxythreonine-4-phosphate dehydrogenase activity"/>
    <property type="evidence" value="ECO:0007669"/>
    <property type="project" value="TreeGrafter"/>
</dbReference>
<dbReference type="EMBL" id="UINC01051129">
    <property type="protein sequence ID" value="SVB64910.1"/>
    <property type="molecule type" value="Genomic_DNA"/>
</dbReference>
<dbReference type="GO" id="GO:0042823">
    <property type="term" value="P:pyridoxal phosphate biosynthetic process"/>
    <property type="evidence" value="ECO:0007669"/>
    <property type="project" value="TreeGrafter"/>
</dbReference>
<evidence type="ECO:0000256" key="3">
    <source>
        <dbReference type="ARBA" id="ARBA00023027"/>
    </source>
</evidence>
<dbReference type="PANTHER" id="PTHR30004:SF5">
    <property type="entry name" value="4-HYDROXYTHREONINE-4-PHOSPHATE DEHYDROGENASE"/>
    <property type="match status" value="1"/>
</dbReference>
<dbReference type="SUPFAM" id="SSF53659">
    <property type="entry name" value="Isocitrate/Isopropylmalate dehydrogenase-like"/>
    <property type="match status" value="1"/>
</dbReference>
<evidence type="ECO:0000313" key="4">
    <source>
        <dbReference type="EMBL" id="SVB64910.1"/>
    </source>
</evidence>
<name>A0A382FPF2_9ZZZZ</name>
<gene>
    <name evidence="4" type="ORF">METZ01_LOCUS217764</name>
</gene>
<dbReference type="Gene3D" id="3.40.718.10">
    <property type="entry name" value="Isopropylmalate Dehydrogenase"/>
    <property type="match status" value="1"/>
</dbReference>
<dbReference type="Pfam" id="PF04166">
    <property type="entry name" value="PdxA"/>
    <property type="match status" value="1"/>
</dbReference>
<reference evidence="4" key="1">
    <citation type="submission" date="2018-05" db="EMBL/GenBank/DDBJ databases">
        <authorList>
            <person name="Lanie J.A."/>
            <person name="Ng W.-L."/>
            <person name="Kazmierczak K.M."/>
            <person name="Andrzejewski T.M."/>
            <person name="Davidsen T.M."/>
            <person name="Wayne K.J."/>
            <person name="Tettelin H."/>
            <person name="Glass J.I."/>
            <person name="Rusch D."/>
            <person name="Podicherti R."/>
            <person name="Tsui H.-C.T."/>
            <person name="Winkler M.E."/>
        </authorList>
    </citation>
    <scope>NUCLEOTIDE SEQUENCE</scope>
</reference>
<evidence type="ECO:0008006" key="5">
    <source>
        <dbReference type="Google" id="ProtNLM"/>
    </source>
</evidence>
<evidence type="ECO:0000256" key="2">
    <source>
        <dbReference type="ARBA" id="ARBA00023002"/>
    </source>
</evidence>
<dbReference type="AlphaFoldDB" id="A0A382FPF2"/>